<dbReference type="HAMAP" id="MF_00014">
    <property type="entry name" value="Ribosome_mat_RimM"/>
    <property type="match status" value="1"/>
</dbReference>
<evidence type="ECO:0000256" key="5">
    <source>
        <dbReference type="HAMAP-Rule" id="MF_00014"/>
    </source>
</evidence>
<dbReference type="PANTHER" id="PTHR33692:SF1">
    <property type="entry name" value="RIBOSOME MATURATION FACTOR RIMM"/>
    <property type="match status" value="1"/>
</dbReference>
<organism evidence="8">
    <name type="scientific">Desulfovibrio sp. U5L</name>
    <dbReference type="NCBI Taxonomy" id="596152"/>
    <lineage>
        <taxon>Bacteria</taxon>
        <taxon>Pseudomonadati</taxon>
        <taxon>Thermodesulfobacteriota</taxon>
        <taxon>Desulfovibrionia</taxon>
        <taxon>Desulfovibrionales</taxon>
        <taxon>Desulfovibrionaceae</taxon>
        <taxon>Desulfovibrio</taxon>
    </lineage>
</organism>
<comment type="similarity">
    <text evidence="5">Belongs to the RimM family.</text>
</comment>
<keyword evidence="4 5" id="KW-0143">Chaperone</keyword>
<evidence type="ECO:0000313" key="8">
    <source>
        <dbReference type="EMBL" id="EIG54464.1"/>
    </source>
</evidence>
<feature type="domain" description="RimM N-terminal" evidence="6">
    <location>
        <begin position="9"/>
        <end position="91"/>
    </location>
</feature>
<evidence type="ECO:0000259" key="7">
    <source>
        <dbReference type="Pfam" id="PF24986"/>
    </source>
</evidence>
<dbReference type="InterPro" id="IPR011961">
    <property type="entry name" value="RimM"/>
</dbReference>
<dbReference type="InterPro" id="IPR011033">
    <property type="entry name" value="PRC_barrel-like_sf"/>
</dbReference>
<comment type="subunit">
    <text evidence="5">Binds ribosomal protein uS19.</text>
</comment>
<dbReference type="InterPro" id="IPR036976">
    <property type="entry name" value="RimM_N_sf"/>
</dbReference>
<dbReference type="GO" id="GO:0005737">
    <property type="term" value="C:cytoplasm"/>
    <property type="evidence" value="ECO:0007669"/>
    <property type="project" value="UniProtKB-SubCell"/>
</dbReference>
<protein>
    <recommendedName>
        <fullName evidence="5">Ribosome maturation factor RimM</fullName>
    </recommendedName>
</protein>
<dbReference type="AlphaFoldDB" id="I2Q3V8"/>
<dbReference type="eggNOG" id="COG0806">
    <property type="taxonomic scope" value="Bacteria"/>
</dbReference>
<dbReference type="HOGENOM" id="CLU_077636_0_0_7"/>
<dbReference type="NCBIfam" id="TIGR02273">
    <property type="entry name" value="16S_RimM"/>
    <property type="match status" value="1"/>
</dbReference>
<gene>
    <name evidence="5" type="primary">rimM</name>
    <name evidence="8" type="ORF">DesU5LDRAFT_2821</name>
</gene>
<name>I2Q3V8_9BACT</name>
<evidence type="ECO:0000256" key="1">
    <source>
        <dbReference type="ARBA" id="ARBA00022490"/>
    </source>
</evidence>
<evidence type="ECO:0000256" key="2">
    <source>
        <dbReference type="ARBA" id="ARBA00022517"/>
    </source>
</evidence>
<comment type="function">
    <text evidence="5">An accessory protein needed during the final step in the assembly of 30S ribosomal subunit, possibly for assembly of the head region. Essential for efficient processing of 16S rRNA. May be needed both before and after RbfA during the maturation of 16S rRNA. It has affinity for free ribosomal 30S subunits but not for 70S ribosomes.</text>
</comment>
<dbReference type="GO" id="GO:0042274">
    <property type="term" value="P:ribosomal small subunit biogenesis"/>
    <property type="evidence" value="ECO:0007669"/>
    <property type="project" value="UniProtKB-UniRule"/>
</dbReference>
<keyword evidence="3 5" id="KW-0698">rRNA processing</keyword>
<proteinExistence type="inferred from homology"/>
<dbReference type="Gene3D" id="2.30.30.240">
    <property type="entry name" value="PRC-barrel domain"/>
    <property type="match status" value="1"/>
</dbReference>
<dbReference type="Pfam" id="PF24986">
    <property type="entry name" value="PRC_RimM"/>
    <property type="match status" value="1"/>
</dbReference>
<dbReference type="InterPro" id="IPR002676">
    <property type="entry name" value="RimM_N"/>
</dbReference>
<evidence type="ECO:0000256" key="4">
    <source>
        <dbReference type="ARBA" id="ARBA00023186"/>
    </source>
</evidence>
<keyword evidence="2 5" id="KW-0690">Ribosome biogenesis</keyword>
<dbReference type="EMBL" id="JH600068">
    <property type="protein sequence ID" value="EIG54464.1"/>
    <property type="molecule type" value="Genomic_DNA"/>
</dbReference>
<accession>I2Q3V8</accession>
<feature type="domain" description="Ribosome maturation factor RimM PRC barrel" evidence="7">
    <location>
        <begin position="105"/>
        <end position="176"/>
    </location>
</feature>
<dbReference type="Gene3D" id="2.40.30.60">
    <property type="entry name" value="RimM"/>
    <property type="match status" value="1"/>
</dbReference>
<dbReference type="STRING" id="596152.DesU5LDRAFT_2821"/>
<comment type="subcellular location">
    <subcellularLocation>
        <location evidence="5">Cytoplasm</location>
    </subcellularLocation>
</comment>
<reference evidence="8" key="1">
    <citation type="submission" date="2011-11" db="EMBL/GenBank/DDBJ databases">
        <title>Improved High-Quality Draft sequence of Desulfovibrio sp. U5L.</title>
        <authorList>
            <consortium name="US DOE Joint Genome Institute"/>
            <person name="Lucas S."/>
            <person name="Han J."/>
            <person name="Lapidus A."/>
            <person name="Cheng J.-F."/>
            <person name="Goodwin L."/>
            <person name="Pitluck S."/>
            <person name="Peters L."/>
            <person name="Ovchinnikova G."/>
            <person name="Held B."/>
            <person name="Detter J.C."/>
            <person name="Han C."/>
            <person name="Tapia R."/>
            <person name="Land M."/>
            <person name="Hauser L."/>
            <person name="Kyrpides N."/>
            <person name="Ivanova N."/>
            <person name="Pagani I."/>
            <person name="Gabster J."/>
            <person name="Walker C."/>
            <person name="Stolyar S."/>
            <person name="Stahl D."/>
            <person name="Arkin A."/>
            <person name="Dehal P."/>
            <person name="Hazen T."/>
            <person name="Woyke T."/>
        </authorList>
    </citation>
    <scope>NUCLEOTIDE SEQUENCE [LARGE SCALE GENOMIC DNA]</scope>
    <source>
        <strain evidence="8">U5L</strain>
    </source>
</reference>
<dbReference type="PANTHER" id="PTHR33692">
    <property type="entry name" value="RIBOSOME MATURATION FACTOR RIMM"/>
    <property type="match status" value="1"/>
</dbReference>
<dbReference type="GO" id="GO:0043022">
    <property type="term" value="F:ribosome binding"/>
    <property type="evidence" value="ECO:0007669"/>
    <property type="project" value="InterPro"/>
</dbReference>
<evidence type="ECO:0000256" key="3">
    <source>
        <dbReference type="ARBA" id="ARBA00022552"/>
    </source>
</evidence>
<dbReference type="InterPro" id="IPR056792">
    <property type="entry name" value="PRC_RimM"/>
</dbReference>
<dbReference type="GO" id="GO:0006364">
    <property type="term" value="P:rRNA processing"/>
    <property type="evidence" value="ECO:0007669"/>
    <property type="project" value="UniProtKB-UniRule"/>
</dbReference>
<dbReference type="GO" id="GO:0005840">
    <property type="term" value="C:ribosome"/>
    <property type="evidence" value="ECO:0007669"/>
    <property type="project" value="InterPro"/>
</dbReference>
<keyword evidence="1 5" id="KW-0963">Cytoplasm</keyword>
<dbReference type="OrthoDB" id="5381335at2"/>
<dbReference type="Pfam" id="PF01782">
    <property type="entry name" value="RimM"/>
    <property type="match status" value="1"/>
</dbReference>
<evidence type="ECO:0000259" key="6">
    <source>
        <dbReference type="Pfam" id="PF01782"/>
    </source>
</evidence>
<dbReference type="SUPFAM" id="SSF50346">
    <property type="entry name" value="PRC-barrel domain"/>
    <property type="match status" value="1"/>
</dbReference>
<comment type="domain">
    <text evidence="5">The PRC barrel domain binds ribosomal protein uS19.</text>
</comment>
<dbReference type="InterPro" id="IPR009000">
    <property type="entry name" value="Transl_B-barrel_sf"/>
</dbReference>
<sequence>MAAEKYIIVGDVGRPHGIRGELGINSHADSPSYFARGACLRLSPPADPGRGKDYVVRAARPHQGRFLVTLDGVSDRNAAETLRGLAVCVPLSKLDPPDPGEVFLHELLGLRVRLAGAKPTDPDLGVLEDVRDSGGAELWIIRDAKGREILFPAAAELVPELDLDARIAVIDPPPGLLELYQGEGESGGEGEGKGEGE</sequence>
<dbReference type="SUPFAM" id="SSF50447">
    <property type="entry name" value="Translation proteins"/>
    <property type="match status" value="1"/>
</dbReference>